<keyword evidence="1" id="KW-1133">Transmembrane helix</keyword>
<evidence type="ECO:0000256" key="1">
    <source>
        <dbReference type="SAM" id="Phobius"/>
    </source>
</evidence>
<reference evidence="2" key="1">
    <citation type="submission" date="2021-03" db="EMBL/GenBank/DDBJ databases">
        <title>Legionella lytica PCM 2298.</title>
        <authorList>
            <person name="Koper P."/>
        </authorList>
    </citation>
    <scope>NUCLEOTIDE SEQUENCE</scope>
    <source>
        <strain evidence="2">PCM 2298</strain>
    </source>
</reference>
<protein>
    <recommendedName>
        <fullName evidence="4">EpsG family protein</fullName>
    </recommendedName>
</protein>
<feature type="transmembrane region" description="Helical" evidence="1">
    <location>
        <begin position="281"/>
        <end position="298"/>
    </location>
</feature>
<feature type="transmembrane region" description="Helical" evidence="1">
    <location>
        <begin position="29"/>
        <end position="47"/>
    </location>
</feature>
<sequence>MIWDLPNLLVCLMIVFAAYLLGKIKASHAFCLALLSFVPFCLNGVLFDPRYMPDQFTYWHMLSAIRDFNYNSNFYNSRVTEAAYMYAFFPLPFVETVNSLGFFNKFLMISVFIWASAVLRLRGWVLWFLLFYPSLILYSSLGLRDMLICTMMLLALWTLMRGWYVFTLICLILLVQIKMQNALLVVLFSTIYLFDKYSNLHYSKKQLLALLTVFGALFYLAFPLLVGKIEYYRLSMYLEDGGQLADYQAIVSVGDCIWQIALGLFRALFYPLPWMAKTKLQLLQAFENVAVVGILAVFTWRSYQVLPKQTLMWFCFFLSGMCMYGLIVSNVGTIVRYKLPFIVVYLIFLSYERVRYNPKQLRPQSYALAS</sequence>
<proteinExistence type="predicted"/>
<dbReference type="Proteomes" id="UP001057474">
    <property type="component" value="Chromosome"/>
</dbReference>
<accession>A0ABY4Y8K5</accession>
<feature type="transmembrane region" description="Helical" evidence="1">
    <location>
        <begin position="164"/>
        <end position="194"/>
    </location>
</feature>
<evidence type="ECO:0000313" key="3">
    <source>
        <dbReference type="Proteomes" id="UP001057474"/>
    </source>
</evidence>
<gene>
    <name evidence="2" type="ORF">J2N86_00930</name>
</gene>
<keyword evidence="1" id="KW-0812">Transmembrane</keyword>
<keyword evidence="3" id="KW-1185">Reference proteome</keyword>
<feature type="transmembrane region" description="Helical" evidence="1">
    <location>
        <begin position="310"/>
        <end position="328"/>
    </location>
</feature>
<keyword evidence="1" id="KW-0472">Membrane</keyword>
<feature type="transmembrane region" description="Helical" evidence="1">
    <location>
        <begin position="83"/>
        <end position="104"/>
    </location>
</feature>
<dbReference type="EMBL" id="CP071527">
    <property type="protein sequence ID" value="USQ13947.1"/>
    <property type="molecule type" value="Genomic_DNA"/>
</dbReference>
<organism evidence="2 3">
    <name type="scientific">Legionella lytica</name>
    <dbReference type="NCBI Taxonomy" id="96232"/>
    <lineage>
        <taxon>Bacteria</taxon>
        <taxon>Pseudomonadati</taxon>
        <taxon>Pseudomonadota</taxon>
        <taxon>Gammaproteobacteria</taxon>
        <taxon>Legionellales</taxon>
        <taxon>Legionellaceae</taxon>
        <taxon>Legionella</taxon>
    </lineage>
</organism>
<evidence type="ECO:0008006" key="4">
    <source>
        <dbReference type="Google" id="ProtNLM"/>
    </source>
</evidence>
<evidence type="ECO:0000313" key="2">
    <source>
        <dbReference type="EMBL" id="USQ13947.1"/>
    </source>
</evidence>
<feature type="transmembrane region" description="Helical" evidence="1">
    <location>
        <begin position="206"/>
        <end position="226"/>
    </location>
</feature>
<dbReference type="RefSeq" id="WP_252580335.1">
    <property type="nucleotide sequence ID" value="NZ_CP071527.1"/>
</dbReference>
<feature type="transmembrane region" description="Helical" evidence="1">
    <location>
        <begin position="247"/>
        <end position="269"/>
    </location>
</feature>
<name>A0ABY4Y8K5_9GAMM</name>
<feature type="transmembrane region" description="Helical" evidence="1">
    <location>
        <begin position="6"/>
        <end position="22"/>
    </location>
</feature>